<dbReference type="InterPro" id="IPR026961">
    <property type="entry name" value="PGG_dom"/>
</dbReference>
<organism evidence="4 5">
    <name type="scientific">Acacia crassicarpa</name>
    <name type="common">northern wattle</name>
    <dbReference type="NCBI Taxonomy" id="499986"/>
    <lineage>
        <taxon>Eukaryota</taxon>
        <taxon>Viridiplantae</taxon>
        <taxon>Streptophyta</taxon>
        <taxon>Embryophyta</taxon>
        <taxon>Tracheophyta</taxon>
        <taxon>Spermatophyta</taxon>
        <taxon>Magnoliopsida</taxon>
        <taxon>eudicotyledons</taxon>
        <taxon>Gunneridae</taxon>
        <taxon>Pentapetalae</taxon>
        <taxon>rosids</taxon>
        <taxon>fabids</taxon>
        <taxon>Fabales</taxon>
        <taxon>Fabaceae</taxon>
        <taxon>Caesalpinioideae</taxon>
        <taxon>mimosoid clade</taxon>
        <taxon>Acacieae</taxon>
        <taxon>Acacia</taxon>
    </lineage>
</organism>
<dbReference type="GO" id="GO:0005886">
    <property type="term" value="C:plasma membrane"/>
    <property type="evidence" value="ECO:0007669"/>
    <property type="project" value="UniProtKB-SubCell"/>
</dbReference>
<evidence type="ECO:0000256" key="1">
    <source>
        <dbReference type="ARBA" id="ARBA00004413"/>
    </source>
</evidence>
<protein>
    <recommendedName>
        <fullName evidence="3">PGG domain-containing protein</fullName>
    </recommendedName>
</protein>
<dbReference type="InterPro" id="IPR036770">
    <property type="entry name" value="Ankyrin_rpt-contain_sf"/>
</dbReference>
<proteinExistence type="predicted"/>
<dbReference type="SUPFAM" id="SSF48403">
    <property type="entry name" value="Ankyrin repeat"/>
    <property type="match status" value="2"/>
</dbReference>
<keyword evidence="2" id="KW-1133">Transmembrane helix</keyword>
<keyword evidence="2" id="KW-0812">Transmembrane</keyword>
<reference evidence="4" key="1">
    <citation type="submission" date="2023-10" db="EMBL/GenBank/DDBJ databases">
        <title>Chromosome-level genome of the transformable northern wattle, Acacia crassicarpa.</title>
        <authorList>
            <person name="Massaro I."/>
            <person name="Sinha N.R."/>
            <person name="Poethig S."/>
            <person name="Leichty A.R."/>
        </authorList>
    </citation>
    <scope>NUCLEOTIDE SEQUENCE</scope>
    <source>
        <strain evidence="4">Acra3RX</strain>
        <tissue evidence="4">Leaf</tissue>
    </source>
</reference>
<dbReference type="EMBL" id="JAWXYG010000010">
    <property type="protein sequence ID" value="KAK4260726.1"/>
    <property type="molecule type" value="Genomic_DNA"/>
</dbReference>
<dbReference type="Pfam" id="PF12796">
    <property type="entry name" value="Ank_2"/>
    <property type="match status" value="1"/>
</dbReference>
<feature type="transmembrane region" description="Helical" evidence="2">
    <location>
        <begin position="395"/>
        <end position="414"/>
    </location>
</feature>
<dbReference type="Proteomes" id="UP001293593">
    <property type="component" value="Unassembled WGS sequence"/>
</dbReference>
<feature type="transmembrane region" description="Helical" evidence="2">
    <location>
        <begin position="478"/>
        <end position="501"/>
    </location>
</feature>
<dbReference type="AlphaFoldDB" id="A0AAE1MHS6"/>
<keyword evidence="2" id="KW-0472">Membrane</keyword>
<dbReference type="Pfam" id="PF13962">
    <property type="entry name" value="PGG"/>
    <property type="match status" value="1"/>
</dbReference>
<dbReference type="SMART" id="SM00248">
    <property type="entry name" value="ANK"/>
    <property type="match status" value="5"/>
</dbReference>
<accession>A0AAE1MHS6</accession>
<dbReference type="InterPro" id="IPR002110">
    <property type="entry name" value="Ankyrin_rpt"/>
</dbReference>
<keyword evidence="5" id="KW-1185">Reference proteome</keyword>
<name>A0AAE1MHS6_9FABA</name>
<evidence type="ECO:0000259" key="3">
    <source>
        <dbReference type="Pfam" id="PF13962"/>
    </source>
</evidence>
<evidence type="ECO:0000313" key="5">
    <source>
        <dbReference type="Proteomes" id="UP001293593"/>
    </source>
</evidence>
<dbReference type="Gene3D" id="1.25.40.20">
    <property type="entry name" value="Ankyrin repeat-containing domain"/>
    <property type="match status" value="2"/>
</dbReference>
<sequence length="573" mass="65332">MESAVDYQLSSNERLKLYEAAKEGNWRAAKGILEGSNHPNLESADLTNRMETILHVATQANHANFVSLLLNYLEGRLMGEGIRDYLESRDINYNTAFLYAVASGNMEIVQIMGEVNHSLLTEAGLNKQLSPLHLAALQGKSEMARYLFHKTGGFVDGYDGSKSLLFLFVKAGIYDLALELLKNLQEARKLAFARDEEGETVLHVLSRKPLGSKQTKQYDLVEYLWNHIFLELSHEELLVNIRGPPHLAFNAVRAGNFKFLEHLISTCPYLIWERDEKGRSIIHIAVLSRQADVFNFIRGIGAIKDMIVQYYDEDKNNLLHMAAKLSSEYQQNLVFGAAFYMTLELLWFEVVKKIVPPSFIETKNKEGLTPQQVFTEEHKELVCMAQSWIEKATEFFILVTTVITTGVFTATFSIPGGVDDKTGSPSYLVDKKKWFMIFSTFDAIAMISSSTSMFIFLSILLSRHAEHDFHYMSLPMKLIFGLITLLISIISMMITFSSAFIMYFNTKNQSHGSHHNSGLKWLTIFICVLSFIPIPLFVYLLRPLWRDVAKLTKFSWNLCHPRKNMLPSIVRRC</sequence>
<dbReference type="PANTHER" id="PTHR24177">
    <property type="entry name" value="CASKIN"/>
    <property type="match status" value="1"/>
</dbReference>
<feature type="transmembrane region" description="Helical" evidence="2">
    <location>
        <begin position="521"/>
        <end position="541"/>
    </location>
</feature>
<comment type="subcellular location">
    <subcellularLocation>
        <location evidence="1">Cell membrane</location>
        <topology evidence="1">Peripheral membrane protein</topology>
        <orientation evidence="1">Cytoplasmic side</orientation>
    </subcellularLocation>
</comment>
<evidence type="ECO:0000313" key="4">
    <source>
        <dbReference type="EMBL" id="KAK4260726.1"/>
    </source>
</evidence>
<feature type="domain" description="PGG" evidence="3">
    <location>
        <begin position="387"/>
        <end position="501"/>
    </location>
</feature>
<feature type="transmembrane region" description="Helical" evidence="2">
    <location>
        <begin position="434"/>
        <end position="457"/>
    </location>
</feature>
<gene>
    <name evidence="4" type="ORF">QN277_003804</name>
</gene>
<dbReference type="PANTHER" id="PTHR24177:SF356">
    <property type="entry name" value="ANKYRIN REPEAT PLANT-LIKE PROTEIN"/>
    <property type="match status" value="1"/>
</dbReference>
<comment type="caution">
    <text evidence="4">The sequence shown here is derived from an EMBL/GenBank/DDBJ whole genome shotgun (WGS) entry which is preliminary data.</text>
</comment>
<evidence type="ECO:0000256" key="2">
    <source>
        <dbReference type="SAM" id="Phobius"/>
    </source>
</evidence>